<evidence type="ECO:0000256" key="2">
    <source>
        <dbReference type="ARBA" id="ARBA00023157"/>
    </source>
</evidence>
<keyword evidence="6" id="KW-1185">Reference proteome</keyword>
<comment type="similarity">
    <text evidence="1 4">Belongs to the RNase T2 family.</text>
</comment>
<comment type="caution">
    <text evidence="5">The sequence shown here is derived from an EMBL/GenBank/DDBJ whole genome shotgun (WGS) entry which is preliminary data.</text>
</comment>
<organism evidence="5 6">
    <name type="scientific">Ilex paraguariensis</name>
    <name type="common">yerba mate</name>
    <dbReference type="NCBI Taxonomy" id="185542"/>
    <lineage>
        <taxon>Eukaryota</taxon>
        <taxon>Viridiplantae</taxon>
        <taxon>Streptophyta</taxon>
        <taxon>Embryophyta</taxon>
        <taxon>Tracheophyta</taxon>
        <taxon>Spermatophyta</taxon>
        <taxon>Magnoliopsida</taxon>
        <taxon>eudicotyledons</taxon>
        <taxon>Gunneridae</taxon>
        <taxon>Pentapetalae</taxon>
        <taxon>asterids</taxon>
        <taxon>campanulids</taxon>
        <taxon>Aquifoliales</taxon>
        <taxon>Aquifoliaceae</taxon>
        <taxon>Ilex</taxon>
    </lineage>
</organism>
<feature type="active site" evidence="3">
    <location>
        <position position="66"/>
    </location>
</feature>
<dbReference type="Proteomes" id="UP001642360">
    <property type="component" value="Unassembled WGS sequence"/>
</dbReference>
<dbReference type="InterPro" id="IPR001568">
    <property type="entry name" value="RNase_T2-like"/>
</dbReference>
<dbReference type="Pfam" id="PF00445">
    <property type="entry name" value="Ribonuclease_T2"/>
    <property type="match status" value="1"/>
</dbReference>
<name>A0ABC8UE71_9AQUA</name>
<feature type="active site" evidence="3">
    <location>
        <position position="125"/>
    </location>
</feature>
<dbReference type="PANTHER" id="PTHR11240">
    <property type="entry name" value="RIBONUCLEASE T2"/>
    <property type="match status" value="1"/>
</dbReference>
<dbReference type="InterPro" id="IPR033697">
    <property type="entry name" value="Ribonuclease_T2_eukaryotic"/>
</dbReference>
<dbReference type="Gene3D" id="3.90.730.10">
    <property type="entry name" value="Ribonuclease T2-like"/>
    <property type="match status" value="1"/>
</dbReference>
<evidence type="ECO:0000256" key="1">
    <source>
        <dbReference type="ARBA" id="ARBA00007469"/>
    </source>
</evidence>
<dbReference type="SUPFAM" id="SSF55895">
    <property type="entry name" value="Ribonuclease Rh-like"/>
    <property type="match status" value="1"/>
</dbReference>
<dbReference type="EMBL" id="CAUOFW020007280">
    <property type="protein sequence ID" value="CAK9178695.1"/>
    <property type="molecule type" value="Genomic_DNA"/>
</dbReference>
<dbReference type="PANTHER" id="PTHR11240:SF65">
    <property type="entry name" value="RIBONUCLEASE S-5-LIKE"/>
    <property type="match status" value="1"/>
</dbReference>
<dbReference type="PROSITE" id="PS00530">
    <property type="entry name" value="RNASE_T2_1"/>
    <property type="match status" value="1"/>
</dbReference>
<evidence type="ECO:0000256" key="4">
    <source>
        <dbReference type="RuleBase" id="RU004328"/>
    </source>
</evidence>
<keyword evidence="2" id="KW-1015">Disulfide bond</keyword>
<evidence type="ECO:0000256" key="3">
    <source>
        <dbReference type="PIRSR" id="PIRSR633697-1"/>
    </source>
</evidence>
<dbReference type="AlphaFoldDB" id="A0ABC8UE71"/>
<gene>
    <name evidence="5" type="ORF">ILEXP_LOCUS48616</name>
</gene>
<proteinExistence type="inferred from homology"/>
<dbReference type="InterPro" id="IPR036430">
    <property type="entry name" value="RNase_T2-like_sf"/>
</dbReference>
<feature type="active site" evidence="3">
    <location>
        <position position="121"/>
    </location>
</feature>
<protein>
    <submittedName>
        <fullName evidence="5">Uncharacterized protein</fullName>
    </submittedName>
</protein>
<dbReference type="InterPro" id="IPR018188">
    <property type="entry name" value="RNase_T2_His_AS_1"/>
</dbReference>
<dbReference type="CDD" id="cd01061">
    <property type="entry name" value="RNase_T2_euk"/>
    <property type="match status" value="1"/>
</dbReference>
<evidence type="ECO:0000313" key="6">
    <source>
        <dbReference type="Proteomes" id="UP001642360"/>
    </source>
</evidence>
<sequence length="237" mass="27335">MRIFVYLLPLLALLLIRFSFLIPFRGLKQAPAPYANFQLVETWAPTFCSQPHIPCIQHFPRTFTLHGLWPADANGNTLLRCSTSRRDKDIQTEIRALRSQLRQVWPNIRTDITEDIFWQHEWNEHGICSLTRMTKMNYFQAAIRETRRINLLTILQNARIVPGSHIAYTKNQFENAVRNSIGTDIYVSCARLNNTHVLLKELFICLDDTATRYINCPASTSPRGCPRARGPNIILPS</sequence>
<evidence type="ECO:0000313" key="5">
    <source>
        <dbReference type="EMBL" id="CAK9178695.1"/>
    </source>
</evidence>
<reference evidence="5 6" key="1">
    <citation type="submission" date="2024-02" db="EMBL/GenBank/DDBJ databases">
        <authorList>
            <person name="Vignale AGUSTIN F."/>
            <person name="Sosa J E."/>
            <person name="Modenutti C."/>
        </authorList>
    </citation>
    <scope>NUCLEOTIDE SEQUENCE [LARGE SCALE GENOMIC DNA]</scope>
</reference>
<accession>A0ABC8UE71</accession>